<accession>A0ABR8X6X1</accession>
<organism evidence="1 2">
    <name type="scientific">Ureibacillus galli</name>
    <dbReference type="NCBI Taxonomy" id="2762222"/>
    <lineage>
        <taxon>Bacteria</taxon>
        <taxon>Bacillati</taxon>
        <taxon>Bacillota</taxon>
        <taxon>Bacilli</taxon>
        <taxon>Bacillales</taxon>
        <taxon>Caryophanaceae</taxon>
        <taxon>Ureibacillus</taxon>
    </lineage>
</organism>
<dbReference type="RefSeq" id="WP_191705647.1">
    <property type="nucleotide sequence ID" value="NZ_JACSQA010000001.1"/>
</dbReference>
<dbReference type="Proteomes" id="UP000640930">
    <property type="component" value="Unassembled WGS sequence"/>
</dbReference>
<name>A0ABR8X6X1_9BACL</name>
<protein>
    <submittedName>
        <fullName evidence="1">Transcriptional regulator</fullName>
    </submittedName>
</protein>
<evidence type="ECO:0000313" key="2">
    <source>
        <dbReference type="Proteomes" id="UP000640930"/>
    </source>
</evidence>
<reference evidence="1 2" key="1">
    <citation type="submission" date="2020-08" db="EMBL/GenBank/DDBJ databases">
        <title>A Genomic Blueprint of the Chicken Gut Microbiome.</title>
        <authorList>
            <person name="Gilroy R."/>
            <person name="Ravi A."/>
            <person name="Getino M."/>
            <person name="Pursley I."/>
            <person name="Horton D.L."/>
            <person name="Alikhan N.-F."/>
            <person name="Baker D."/>
            <person name="Gharbi K."/>
            <person name="Hall N."/>
            <person name="Watson M."/>
            <person name="Adriaenssens E.M."/>
            <person name="Foster-Nyarko E."/>
            <person name="Jarju S."/>
            <person name="Secka A."/>
            <person name="Antonio M."/>
            <person name="Oren A."/>
            <person name="Chaudhuri R."/>
            <person name="La Ragione R.M."/>
            <person name="Hildebrand F."/>
            <person name="Pallen M.J."/>
        </authorList>
    </citation>
    <scope>NUCLEOTIDE SEQUENCE [LARGE SCALE GENOMIC DNA]</scope>
    <source>
        <strain evidence="1 2">Re31</strain>
    </source>
</reference>
<proteinExistence type="predicted"/>
<sequence>MSIYREGYDYYVAKCMDFGLEPINFYYYVLQLSQEQLDAFNEQAKKMKGSALRSFRKNSASNAH</sequence>
<gene>
    <name evidence="1" type="ORF">H9636_00215</name>
</gene>
<comment type="caution">
    <text evidence="1">The sequence shown here is derived from an EMBL/GenBank/DDBJ whole genome shotgun (WGS) entry which is preliminary data.</text>
</comment>
<dbReference type="EMBL" id="JACSQA010000001">
    <property type="protein sequence ID" value="MBD8025066.1"/>
    <property type="molecule type" value="Genomic_DNA"/>
</dbReference>
<keyword evidence="2" id="KW-1185">Reference proteome</keyword>
<evidence type="ECO:0000313" key="1">
    <source>
        <dbReference type="EMBL" id="MBD8025066.1"/>
    </source>
</evidence>